<dbReference type="VEuPathDB" id="FungiDB:A1O9_09091"/>
<dbReference type="GO" id="GO:0016020">
    <property type="term" value="C:membrane"/>
    <property type="evidence" value="ECO:0007669"/>
    <property type="project" value="UniProtKB-SubCell"/>
</dbReference>
<evidence type="ECO:0000256" key="3">
    <source>
        <dbReference type="ARBA" id="ARBA00022989"/>
    </source>
</evidence>
<name>A0A072P3E2_9EURO</name>
<keyword evidence="2 5" id="KW-0812">Transmembrane</keyword>
<evidence type="ECO:0000256" key="1">
    <source>
        <dbReference type="ARBA" id="ARBA00004141"/>
    </source>
</evidence>
<keyword evidence="3 5" id="KW-1133">Transmembrane helix</keyword>
<feature type="transmembrane region" description="Helical" evidence="5">
    <location>
        <begin position="138"/>
        <end position="156"/>
    </location>
</feature>
<dbReference type="OrthoDB" id="292213at2759"/>
<dbReference type="GO" id="GO:0042147">
    <property type="term" value="P:retrograde transport, endosome to Golgi"/>
    <property type="evidence" value="ECO:0007669"/>
    <property type="project" value="TreeGrafter"/>
</dbReference>
<dbReference type="EMBL" id="AMGV01000009">
    <property type="protein sequence ID" value="KEF54649.1"/>
    <property type="molecule type" value="Genomic_DNA"/>
</dbReference>
<reference evidence="6 7" key="1">
    <citation type="submission" date="2013-03" db="EMBL/GenBank/DDBJ databases">
        <title>The Genome Sequence of Exophiala aquamarina CBS 119918.</title>
        <authorList>
            <consortium name="The Broad Institute Genomics Platform"/>
            <person name="Cuomo C."/>
            <person name="de Hoog S."/>
            <person name="Gorbushina A."/>
            <person name="Walker B."/>
            <person name="Young S.K."/>
            <person name="Zeng Q."/>
            <person name="Gargeya S."/>
            <person name="Fitzgerald M."/>
            <person name="Haas B."/>
            <person name="Abouelleil A."/>
            <person name="Allen A.W."/>
            <person name="Alvarado L."/>
            <person name="Arachchi H.M."/>
            <person name="Berlin A.M."/>
            <person name="Chapman S.B."/>
            <person name="Gainer-Dewar J."/>
            <person name="Goldberg J."/>
            <person name="Griggs A."/>
            <person name="Gujja S."/>
            <person name="Hansen M."/>
            <person name="Howarth C."/>
            <person name="Imamovic A."/>
            <person name="Ireland A."/>
            <person name="Larimer J."/>
            <person name="McCowan C."/>
            <person name="Murphy C."/>
            <person name="Pearson M."/>
            <person name="Poon T.W."/>
            <person name="Priest M."/>
            <person name="Roberts A."/>
            <person name="Saif S."/>
            <person name="Shea T."/>
            <person name="Sisk P."/>
            <person name="Sykes S."/>
            <person name="Wortman J."/>
            <person name="Nusbaum C."/>
            <person name="Birren B."/>
        </authorList>
    </citation>
    <scope>NUCLEOTIDE SEQUENCE [LARGE SCALE GENOMIC DNA]</scope>
    <source>
        <strain evidence="6 7">CBS 119918</strain>
    </source>
</reference>
<dbReference type="GO" id="GO:0005768">
    <property type="term" value="C:endosome"/>
    <property type="evidence" value="ECO:0007669"/>
    <property type="project" value="TreeGrafter"/>
</dbReference>
<evidence type="ECO:0000256" key="5">
    <source>
        <dbReference type="SAM" id="Phobius"/>
    </source>
</evidence>
<sequence>MFQFLSVIIDYFAPLFLVVSPITSYADQIASIHRRKTSDGFSLDIPLIMLLASILKVFYWFGAYYDKALLLQASLMIIVQIVLLKVALDNKAPTGVRDGIEHSPFQGYTASSGIQDLLEGRRPYDFWRWGSSKPYFQFLAYFAFGLLAIHVLLPFVSGSPAYISFLGYLGLAIEAILPLPQIYKNHNARSCKGFRLSVIVNWLAGDAMKMSYFFLSSQLVPWPFRLCGMFQACCDTYLGLQFYMYGERRTIGNPDIQMSMTGKPGLSG</sequence>
<evidence type="ECO:0000256" key="4">
    <source>
        <dbReference type="ARBA" id="ARBA00023136"/>
    </source>
</evidence>
<dbReference type="PANTHER" id="PTHR14856">
    <property type="entry name" value="PQ-LOOP REPEAT-CONTAINING PROTEIN 1-LIKE PROTEIN"/>
    <property type="match status" value="1"/>
</dbReference>
<dbReference type="AlphaFoldDB" id="A0A072P3E2"/>
<evidence type="ECO:0000313" key="7">
    <source>
        <dbReference type="Proteomes" id="UP000027920"/>
    </source>
</evidence>
<keyword evidence="7" id="KW-1185">Reference proteome</keyword>
<dbReference type="GO" id="GO:0005802">
    <property type="term" value="C:trans-Golgi network"/>
    <property type="evidence" value="ECO:0007669"/>
    <property type="project" value="TreeGrafter"/>
</dbReference>
<dbReference type="Proteomes" id="UP000027920">
    <property type="component" value="Unassembled WGS sequence"/>
</dbReference>
<dbReference type="HOGENOM" id="CLU_049047_3_0_1"/>
<accession>A0A072P3E2</accession>
<dbReference type="GO" id="GO:0045332">
    <property type="term" value="P:phospholipid translocation"/>
    <property type="evidence" value="ECO:0007669"/>
    <property type="project" value="TreeGrafter"/>
</dbReference>
<dbReference type="STRING" id="1182545.A0A072P3E2"/>
<organism evidence="6 7">
    <name type="scientific">Exophiala aquamarina CBS 119918</name>
    <dbReference type="NCBI Taxonomy" id="1182545"/>
    <lineage>
        <taxon>Eukaryota</taxon>
        <taxon>Fungi</taxon>
        <taxon>Dikarya</taxon>
        <taxon>Ascomycota</taxon>
        <taxon>Pezizomycotina</taxon>
        <taxon>Eurotiomycetes</taxon>
        <taxon>Chaetothyriomycetidae</taxon>
        <taxon>Chaetothyriales</taxon>
        <taxon>Herpotrichiellaceae</taxon>
        <taxon>Exophiala</taxon>
    </lineage>
</organism>
<dbReference type="GeneID" id="25284001"/>
<comment type="caution">
    <text evidence="6">The sequence shown here is derived from an EMBL/GenBank/DDBJ whole genome shotgun (WGS) entry which is preliminary data.</text>
</comment>
<gene>
    <name evidence="6" type="ORF">A1O9_09091</name>
</gene>
<feature type="transmembrane region" description="Helical" evidence="5">
    <location>
        <begin position="68"/>
        <end position="88"/>
    </location>
</feature>
<dbReference type="FunFam" id="1.20.1280.290:FF:000005">
    <property type="entry name" value="PQ-loop repeat-containing protein 1"/>
    <property type="match status" value="1"/>
</dbReference>
<feature type="transmembrane region" description="Helical" evidence="5">
    <location>
        <begin position="162"/>
        <end position="182"/>
    </location>
</feature>
<dbReference type="InterPro" id="IPR006603">
    <property type="entry name" value="PQ-loop_rpt"/>
</dbReference>
<evidence type="ECO:0000256" key="2">
    <source>
        <dbReference type="ARBA" id="ARBA00022692"/>
    </source>
</evidence>
<proteinExistence type="predicted"/>
<feature type="transmembrane region" description="Helical" evidence="5">
    <location>
        <begin position="12"/>
        <end position="29"/>
    </location>
</feature>
<comment type="subcellular location">
    <subcellularLocation>
        <location evidence="1">Membrane</location>
        <topology evidence="1">Multi-pass membrane protein</topology>
    </subcellularLocation>
</comment>
<dbReference type="Pfam" id="PF04193">
    <property type="entry name" value="PQ-loop"/>
    <property type="match status" value="2"/>
</dbReference>
<feature type="transmembrane region" description="Helical" evidence="5">
    <location>
        <begin position="41"/>
        <end position="62"/>
    </location>
</feature>
<dbReference type="Gene3D" id="1.20.1280.290">
    <property type="match status" value="2"/>
</dbReference>
<keyword evidence="4 5" id="KW-0472">Membrane</keyword>
<dbReference type="PANTHER" id="PTHR14856:SF9">
    <property type="entry name" value="PQ-LOOP REPEAT-CONTAINING PROTEIN 1"/>
    <property type="match status" value="1"/>
</dbReference>
<dbReference type="GO" id="GO:0005829">
    <property type="term" value="C:cytosol"/>
    <property type="evidence" value="ECO:0007669"/>
    <property type="project" value="GOC"/>
</dbReference>
<dbReference type="InterPro" id="IPR052241">
    <property type="entry name" value="SLC66/Scramblase_ANY1"/>
</dbReference>
<dbReference type="SMART" id="SM00679">
    <property type="entry name" value="CTNS"/>
    <property type="match status" value="2"/>
</dbReference>
<dbReference type="RefSeq" id="XP_013257239.1">
    <property type="nucleotide sequence ID" value="XM_013401785.1"/>
</dbReference>
<protein>
    <submittedName>
        <fullName evidence="6">Alpha 1,3-glucosidase</fullName>
    </submittedName>
</protein>
<evidence type="ECO:0000313" key="6">
    <source>
        <dbReference type="EMBL" id="KEF54649.1"/>
    </source>
</evidence>